<reference evidence="2" key="2">
    <citation type="journal article" date="2014" name="Genomics">
        <title>Prevalence and mapping of a plasmid encoding a type IV secretion system in Acinetobacter baumannii.</title>
        <authorList>
            <person name="Liu C.C."/>
            <person name="Kuo H.Y."/>
            <person name="Tang C.Y."/>
            <person name="Chang K.C."/>
            <person name="Liou M.L."/>
        </authorList>
    </citation>
    <scope>NUCLEOTIDE SEQUENCE</scope>
    <source>
        <strain evidence="2">TYTH-1</strain>
        <plasmid evidence="2">pAB_CC</plasmid>
    </source>
</reference>
<keyword evidence="1" id="KW-0472">Membrane</keyword>
<dbReference type="AlphaFoldDB" id="A0A076G9S0"/>
<dbReference type="EMBL" id="KF889012">
    <property type="protein sequence ID" value="AII26488.1"/>
    <property type="molecule type" value="Genomic_DNA"/>
</dbReference>
<name>A0A076G9S0_ACIBA</name>
<evidence type="ECO:0000313" key="2">
    <source>
        <dbReference type="EMBL" id="AII26488.1"/>
    </source>
</evidence>
<evidence type="ECO:0000256" key="1">
    <source>
        <dbReference type="SAM" id="Phobius"/>
    </source>
</evidence>
<reference evidence="2" key="1">
    <citation type="submission" date="2013-11" db="EMBL/GenBank/DDBJ databases">
        <authorList>
            <person name="Liu C.-C."/>
            <person name="Tang C.Y."/>
            <person name="Kuo H.-Y."/>
            <person name="Chang K.-C."/>
            <person name="Liou M.-L."/>
        </authorList>
    </citation>
    <scope>NUCLEOTIDE SEQUENCE</scope>
    <source>
        <strain evidence="2">TYTH-1</strain>
        <plasmid evidence="2">pAB_CC</plasmid>
    </source>
</reference>
<organism evidence="2">
    <name type="scientific">Acinetobacter baumannii TYTH-1</name>
    <dbReference type="NCBI Taxonomy" id="1100841"/>
    <lineage>
        <taxon>Bacteria</taxon>
        <taxon>Pseudomonadati</taxon>
        <taxon>Pseudomonadota</taxon>
        <taxon>Gammaproteobacteria</taxon>
        <taxon>Moraxellales</taxon>
        <taxon>Moraxellaceae</taxon>
        <taxon>Acinetobacter</taxon>
        <taxon>Acinetobacter calcoaceticus/baumannii complex</taxon>
    </lineage>
</organism>
<keyword evidence="1" id="KW-1133">Transmembrane helix</keyword>
<proteinExistence type="predicted"/>
<sequence length="198" mass="22473">MSSKTDTINKSKVINFYLSRYLEGGFNKIFSDIEATKKKQVNLILLCLLVILAAYAGYFGLTSDNSTLGYYFLTAIFALSTVILKLCSNSWSIRTKLNNFKVLEDNLNIIEHFLFNEMNCIKSKTLIGCSLDPNSSNESVFILSANEENKFYASIYNSKIVDKKPHLTEVILSESQQSSFFKCLEDSNLMTEINEVWS</sequence>
<accession>A0A076G9S0</accession>
<protein>
    <submittedName>
        <fullName evidence="2">Uncharacterized protein</fullName>
    </submittedName>
</protein>
<gene>
    <name evidence="2" type="ORF">M3Q_pABCC85</name>
</gene>
<feature type="transmembrane region" description="Helical" evidence="1">
    <location>
        <begin position="68"/>
        <end position="87"/>
    </location>
</feature>
<geneLocation type="plasmid" evidence="2">
    <name>pAB_CC</name>
</geneLocation>
<keyword evidence="2" id="KW-0614">Plasmid</keyword>
<keyword evidence="1" id="KW-0812">Transmembrane</keyword>
<dbReference type="RefSeq" id="WP_032018717.1">
    <property type="nucleotide sequence ID" value="NZ_KF889012.1"/>
</dbReference>
<feature type="transmembrane region" description="Helical" evidence="1">
    <location>
        <begin position="43"/>
        <end position="62"/>
    </location>
</feature>